<name>W0DJJ7_9GAMM</name>
<dbReference type="GO" id="GO:0043546">
    <property type="term" value="F:molybdopterin cofactor binding"/>
    <property type="evidence" value="ECO:0007669"/>
    <property type="project" value="InterPro"/>
</dbReference>
<accession>W0DJJ7</accession>
<evidence type="ECO:0000256" key="4">
    <source>
        <dbReference type="ARBA" id="ARBA00022723"/>
    </source>
</evidence>
<comment type="similarity">
    <text evidence="1">Belongs to the prokaryotic molybdopterin-containing oxidoreductase family.</text>
</comment>
<dbReference type="PANTHER" id="PTHR43742">
    <property type="entry name" value="TRIMETHYLAMINE-N-OXIDE REDUCTASE"/>
    <property type="match status" value="1"/>
</dbReference>
<dbReference type="OrthoDB" id="9810782at2"/>
<evidence type="ECO:0000259" key="9">
    <source>
        <dbReference type="PROSITE" id="PS51669"/>
    </source>
</evidence>
<keyword evidence="6" id="KW-0560">Oxidoreductase</keyword>
<dbReference type="STRING" id="713585.THITH_03005"/>
<dbReference type="GO" id="GO:0046872">
    <property type="term" value="F:metal ion binding"/>
    <property type="evidence" value="ECO:0007669"/>
    <property type="project" value="UniProtKB-KW"/>
</dbReference>
<dbReference type="AlphaFoldDB" id="W0DJJ7"/>
<evidence type="ECO:0000256" key="8">
    <source>
        <dbReference type="ARBA" id="ARBA00023014"/>
    </source>
</evidence>
<keyword evidence="11" id="KW-1185">Reference proteome</keyword>
<evidence type="ECO:0000256" key="3">
    <source>
        <dbReference type="ARBA" id="ARBA00022505"/>
    </source>
</evidence>
<dbReference type="Pfam" id="PF01568">
    <property type="entry name" value="Molydop_binding"/>
    <property type="match status" value="1"/>
</dbReference>
<evidence type="ECO:0000313" key="11">
    <source>
        <dbReference type="Proteomes" id="UP000005289"/>
    </source>
</evidence>
<keyword evidence="8" id="KW-0411">Iron-sulfur</keyword>
<dbReference type="GO" id="GO:0016491">
    <property type="term" value="F:oxidoreductase activity"/>
    <property type="evidence" value="ECO:0007669"/>
    <property type="project" value="UniProtKB-KW"/>
</dbReference>
<evidence type="ECO:0000256" key="6">
    <source>
        <dbReference type="ARBA" id="ARBA00023002"/>
    </source>
</evidence>
<dbReference type="PROSITE" id="PS51669">
    <property type="entry name" value="4FE4S_MOW_BIS_MGD"/>
    <property type="match status" value="1"/>
</dbReference>
<dbReference type="InterPro" id="IPR006657">
    <property type="entry name" value="MoPterin_dinucl-bd_dom"/>
</dbReference>
<protein>
    <submittedName>
        <fullName evidence="10">Nitrate reductase</fullName>
    </submittedName>
</protein>
<dbReference type="Proteomes" id="UP000005289">
    <property type="component" value="Chromosome"/>
</dbReference>
<reference evidence="10 11" key="1">
    <citation type="submission" date="2013-12" db="EMBL/GenBank/DDBJ databases">
        <authorList>
            <consortium name="DOE Joint Genome Institute"/>
            <person name="Muyzer G."/>
            <person name="Huntemann M."/>
            <person name="Han J."/>
            <person name="Chen A."/>
            <person name="Kyrpides N."/>
            <person name="Mavromatis K."/>
            <person name="Markowitz V."/>
            <person name="Palaniappan K."/>
            <person name="Ivanova N."/>
            <person name="Schaumberg A."/>
            <person name="Pati A."/>
            <person name="Liolios K."/>
            <person name="Nordberg H.P."/>
            <person name="Cantor M.N."/>
            <person name="Hua S.X."/>
            <person name="Woyke T."/>
        </authorList>
    </citation>
    <scope>NUCLEOTIDE SEQUENCE [LARGE SCALE GENOMIC DNA]</scope>
    <source>
        <strain evidence="10 11">ARh 1</strain>
    </source>
</reference>
<dbReference type="SMART" id="SM00926">
    <property type="entry name" value="Molybdop_Fe4S4"/>
    <property type="match status" value="1"/>
</dbReference>
<proteinExistence type="inferred from homology"/>
<keyword evidence="7" id="KW-0408">Iron</keyword>
<evidence type="ECO:0000256" key="2">
    <source>
        <dbReference type="ARBA" id="ARBA00022485"/>
    </source>
</evidence>
<dbReference type="SUPFAM" id="SSF53706">
    <property type="entry name" value="Formate dehydrogenase/DMSO reductase, domains 1-3"/>
    <property type="match status" value="1"/>
</dbReference>
<dbReference type="Pfam" id="PF04879">
    <property type="entry name" value="Molybdop_Fe4S4"/>
    <property type="match status" value="1"/>
</dbReference>
<dbReference type="KEGG" id="tti:THITH_03005"/>
<dbReference type="Gene3D" id="2.20.25.90">
    <property type="entry name" value="ADC-like domains"/>
    <property type="match status" value="1"/>
</dbReference>
<evidence type="ECO:0000313" key="10">
    <source>
        <dbReference type="EMBL" id="AHE97417.1"/>
    </source>
</evidence>
<dbReference type="CDD" id="cd02778">
    <property type="entry name" value="MopB_CT_Thiosulfate-R-like"/>
    <property type="match status" value="1"/>
</dbReference>
<gene>
    <name evidence="10" type="ORF">THITH_03005</name>
</gene>
<dbReference type="InterPro" id="IPR050612">
    <property type="entry name" value="Prok_Mopterin_Oxidored"/>
</dbReference>
<dbReference type="SUPFAM" id="SSF50692">
    <property type="entry name" value="ADC-like"/>
    <property type="match status" value="1"/>
</dbReference>
<dbReference type="Pfam" id="PF00384">
    <property type="entry name" value="Molybdopterin"/>
    <property type="match status" value="1"/>
</dbReference>
<keyword evidence="4" id="KW-0479">Metal-binding</keyword>
<organism evidence="10 11">
    <name type="scientific">Thioalkalivibrio paradoxus ARh 1</name>
    <dbReference type="NCBI Taxonomy" id="713585"/>
    <lineage>
        <taxon>Bacteria</taxon>
        <taxon>Pseudomonadati</taxon>
        <taxon>Pseudomonadota</taxon>
        <taxon>Gammaproteobacteria</taxon>
        <taxon>Chromatiales</taxon>
        <taxon>Ectothiorhodospiraceae</taxon>
        <taxon>Thioalkalivibrio</taxon>
    </lineage>
</organism>
<evidence type="ECO:0000256" key="1">
    <source>
        <dbReference type="ARBA" id="ARBA00010312"/>
    </source>
</evidence>
<keyword evidence="3" id="KW-0500">Molybdenum</keyword>
<dbReference type="GO" id="GO:0051539">
    <property type="term" value="F:4 iron, 4 sulfur cluster binding"/>
    <property type="evidence" value="ECO:0007669"/>
    <property type="project" value="UniProtKB-KW"/>
</dbReference>
<dbReference type="Gene3D" id="3.40.50.740">
    <property type="match status" value="1"/>
</dbReference>
<dbReference type="InterPro" id="IPR006963">
    <property type="entry name" value="Mopterin_OxRdtase_4Fe-4S_dom"/>
</dbReference>
<feature type="domain" description="4Fe-4S Mo/W bis-MGD-type" evidence="9">
    <location>
        <begin position="37"/>
        <end position="93"/>
    </location>
</feature>
<evidence type="ECO:0000256" key="5">
    <source>
        <dbReference type="ARBA" id="ARBA00022729"/>
    </source>
</evidence>
<dbReference type="EMBL" id="CP007029">
    <property type="protein sequence ID" value="AHE97417.1"/>
    <property type="molecule type" value="Genomic_DNA"/>
</dbReference>
<keyword evidence="5" id="KW-0732">Signal</keyword>
<dbReference type="Gene3D" id="3.30.2070.10">
    <property type="entry name" value="Formate dehydrogenase/DMSO reductase"/>
    <property type="match status" value="1"/>
</dbReference>
<evidence type="ECO:0000256" key="7">
    <source>
        <dbReference type="ARBA" id="ARBA00023004"/>
    </source>
</evidence>
<dbReference type="Gene3D" id="3.40.228.10">
    <property type="entry name" value="Dimethylsulfoxide Reductase, domain 2"/>
    <property type="match status" value="1"/>
</dbReference>
<dbReference type="Gene3D" id="2.40.40.20">
    <property type="match status" value="1"/>
</dbReference>
<dbReference type="PROSITE" id="PS51257">
    <property type="entry name" value="PROKAR_LIPOPROTEIN"/>
    <property type="match status" value="1"/>
</dbReference>
<sequence>MKRREFLKLSAIVGAGAATPGLMTGCASPRLPGTGEVETSPTVCNVCFWRCAGTVYKEDGQPWKIEGNPGDLHSEGRFCTRGSGGLGMYRDPDRLRQPMLRVTENGRQTFKPVSWDEALDFIASRMNGIAETHGDDRLCLLSHGVGGAYFRRLLAAFGSTGFAQPSFAQCRGPRDVGFALTFGEGVGSPDRTDMEKSRCIVLIGSHLGENLHNSQVQTWIKAVANDATVITVDPRFSVAAGKSRYWLPIRPGTDMALLLAWIHVLIHEGLFDRDYVARYTTGLEQLAEHVLPFSPEWAFLETGIEADLIRETAREMARHAPATLVHPGRHVTWYGDDTQRSRAIAILSALLGSWGREGGYFIPESVQLPGYPTPEPPEPRSDWMAEVQKDYPLAPVGITNVIIEDSIGDDAFFKGWFVYGTNLPYSIPASAAQIEAAAQSLDLLVVVDTMPYAITGYADVVLPECTYLERLDPIRNSPERQPSLAVSFPAFEPRYDSKPAWWIAKQIAERLGLGAHFPWDDYAEELDWQLQQVGSSLDEMRRLGVKNFPRTTAQYFEPGGAREFRTPSGRIELYSETLAAYGYDPLPGYTPPTRPPERYFHLNYGRAPAHTFGRTINNPTLFELMPENAVWVNPLVARDFGLRSGDYVQLRNQDGVTSNRVRVRVTERIRPDSVYIVHGFGHRDPRLRLADQRGADDNDLMTRVLIDPIMGGTGMRGNFVTLVPEEQLA</sequence>
<dbReference type="HOGENOM" id="CLU_000422_13_3_6"/>
<dbReference type="PANTHER" id="PTHR43742:SF9">
    <property type="entry name" value="TETRATHIONATE REDUCTASE SUBUNIT A"/>
    <property type="match status" value="1"/>
</dbReference>
<dbReference type="InterPro" id="IPR009010">
    <property type="entry name" value="Asp_de-COase-like_dom_sf"/>
</dbReference>
<dbReference type="InterPro" id="IPR006656">
    <property type="entry name" value="Mopterin_OxRdtase"/>
</dbReference>
<dbReference type="RefSeq" id="WP_006745996.1">
    <property type="nucleotide sequence ID" value="NZ_CP007029.1"/>
</dbReference>
<keyword evidence="2" id="KW-0004">4Fe-4S</keyword>